<dbReference type="GO" id="GO:0016020">
    <property type="term" value="C:membrane"/>
    <property type="evidence" value="ECO:0007669"/>
    <property type="project" value="GOC"/>
</dbReference>
<proteinExistence type="predicted"/>
<dbReference type="InterPro" id="IPR051158">
    <property type="entry name" value="Metallophosphoesterase_sf"/>
</dbReference>
<evidence type="ECO:0000256" key="1">
    <source>
        <dbReference type="ARBA" id="ARBA00022723"/>
    </source>
</evidence>
<gene>
    <name evidence="4" type="ORF">KR50_30850</name>
</gene>
<dbReference type="InterPro" id="IPR004843">
    <property type="entry name" value="Calcineurin-like_PHP"/>
</dbReference>
<dbReference type="CDD" id="cd07385">
    <property type="entry name" value="MPP_YkuE_C"/>
    <property type="match status" value="1"/>
</dbReference>
<protein>
    <submittedName>
        <fullName evidence="4">Phosphoesterase</fullName>
    </submittedName>
</protein>
<evidence type="ECO:0000313" key="4">
    <source>
        <dbReference type="EMBL" id="KIL46410.1"/>
    </source>
</evidence>
<accession>A0A0C2R862</accession>
<reference evidence="4 5" key="1">
    <citation type="submission" date="2015-01" db="EMBL/GenBank/DDBJ databases">
        <title>Jeotgalibacillus campisalis genome sequencing.</title>
        <authorList>
            <person name="Goh K.M."/>
            <person name="Chan K.-G."/>
            <person name="Yaakop A.S."/>
            <person name="Ee R."/>
            <person name="Gan H.M."/>
            <person name="Chan C.S."/>
        </authorList>
    </citation>
    <scope>NUCLEOTIDE SEQUENCE [LARGE SCALE GENOMIC DNA]</scope>
    <source>
        <strain evidence="4 5">SF-57</strain>
    </source>
</reference>
<dbReference type="Gene3D" id="3.60.21.10">
    <property type="match status" value="1"/>
</dbReference>
<dbReference type="PANTHER" id="PTHR31302">
    <property type="entry name" value="TRANSMEMBRANE PROTEIN WITH METALLOPHOSPHOESTERASE DOMAIN-RELATED"/>
    <property type="match status" value="1"/>
</dbReference>
<dbReference type="OrthoDB" id="9780884at2"/>
<feature type="domain" description="Calcineurin-like phosphoesterase" evidence="3">
    <location>
        <begin position="48"/>
        <end position="217"/>
    </location>
</feature>
<keyword evidence="5" id="KW-1185">Reference proteome</keyword>
<dbReference type="Proteomes" id="UP000031972">
    <property type="component" value="Unassembled WGS sequence"/>
</dbReference>
<organism evidence="4 5">
    <name type="scientific">Jeotgalibacillus campisalis</name>
    <dbReference type="NCBI Taxonomy" id="220754"/>
    <lineage>
        <taxon>Bacteria</taxon>
        <taxon>Bacillati</taxon>
        <taxon>Bacillota</taxon>
        <taxon>Bacilli</taxon>
        <taxon>Bacillales</taxon>
        <taxon>Caryophanaceae</taxon>
        <taxon>Jeotgalibacillus</taxon>
    </lineage>
</organism>
<dbReference type="SUPFAM" id="SSF56300">
    <property type="entry name" value="Metallo-dependent phosphatases"/>
    <property type="match status" value="1"/>
</dbReference>
<evidence type="ECO:0000256" key="2">
    <source>
        <dbReference type="ARBA" id="ARBA00022801"/>
    </source>
</evidence>
<dbReference type="PATRIC" id="fig|220754.4.peg.3098"/>
<dbReference type="GO" id="GO:0046872">
    <property type="term" value="F:metal ion binding"/>
    <property type="evidence" value="ECO:0007669"/>
    <property type="project" value="UniProtKB-KW"/>
</dbReference>
<dbReference type="RefSeq" id="WP_041060249.1">
    <property type="nucleotide sequence ID" value="NZ_JXRR01000017.1"/>
</dbReference>
<comment type="caution">
    <text evidence="4">The sequence shown here is derived from an EMBL/GenBank/DDBJ whole genome shotgun (WGS) entry which is preliminary data.</text>
</comment>
<evidence type="ECO:0000259" key="3">
    <source>
        <dbReference type="Pfam" id="PF00149"/>
    </source>
</evidence>
<evidence type="ECO:0000313" key="5">
    <source>
        <dbReference type="Proteomes" id="UP000031972"/>
    </source>
</evidence>
<dbReference type="Pfam" id="PF00149">
    <property type="entry name" value="Metallophos"/>
    <property type="match status" value="1"/>
</dbReference>
<keyword evidence="1" id="KW-0479">Metal-binding</keyword>
<dbReference type="InterPro" id="IPR029052">
    <property type="entry name" value="Metallo-depent_PP-like"/>
</dbReference>
<sequence>MKKKHKMFAGAAGVLVLAWFFYNQNNSIVTTHLTMQSKDLPVGFDDYKIVHLSDLHSKSFGEDQHKLIGEIQGLEPDIFVFTGDLVDSRRYNEQTSMNLMEQLTDIAPVYYVTGNHEARSGKFKGLENKLEAAGIHVMRNRSVELERQGEFIQLLGVDDPLQPADDDERNAMEERLARVTEKMNGDDFMILLSHRPELLSLYSQFEVDLVFSGHAHGGQIRLPWIGGMIAPGQGLFPEYTAGEYTENGTAMVVSRGLGNSLFPLRVFNRPEIIAVTLKAEEG</sequence>
<dbReference type="EMBL" id="JXRR01000017">
    <property type="protein sequence ID" value="KIL46410.1"/>
    <property type="molecule type" value="Genomic_DNA"/>
</dbReference>
<name>A0A0C2R862_9BACL</name>
<dbReference type="AlphaFoldDB" id="A0A0C2R862"/>
<dbReference type="GO" id="GO:0008758">
    <property type="term" value="F:UDP-2,3-diacylglucosamine hydrolase activity"/>
    <property type="evidence" value="ECO:0007669"/>
    <property type="project" value="TreeGrafter"/>
</dbReference>
<keyword evidence="2" id="KW-0378">Hydrolase</keyword>
<dbReference type="GO" id="GO:0009245">
    <property type="term" value="P:lipid A biosynthetic process"/>
    <property type="evidence" value="ECO:0007669"/>
    <property type="project" value="TreeGrafter"/>
</dbReference>
<dbReference type="PANTHER" id="PTHR31302:SF31">
    <property type="entry name" value="PHOSPHODIESTERASE YAEI"/>
    <property type="match status" value="1"/>
</dbReference>